<organism evidence="1 2">
    <name type="scientific">Pistacia integerrima</name>
    <dbReference type="NCBI Taxonomy" id="434235"/>
    <lineage>
        <taxon>Eukaryota</taxon>
        <taxon>Viridiplantae</taxon>
        <taxon>Streptophyta</taxon>
        <taxon>Embryophyta</taxon>
        <taxon>Tracheophyta</taxon>
        <taxon>Spermatophyta</taxon>
        <taxon>Magnoliopsida</taxon>
        <taxon>eudicotyledons</taxon>
        <taxon>Gunneridae</taxon>
        <taxon>Pentapetalae</taxon>
        <taxon>rosids</taxon>
        <taxon>malvids</taxon>
        <taxon>Sapindales</taxon>
        <taxon>Anacardiaceae</taxon>
        <taxon>Pistacia</taxon>
    </lineage>
</organism>
<keyword evidence="2" id="KW-1185">Reference proteome</keyword>
<dbReference type="Proteomes" id="UP001163603">
    <property type="component" value="Chromosome 9"/>
</dbReference>
<reference evidence="2" key="1">
    <citation type="journal article" date="2023" name="G3 (Bethesda)">
        <title>Genome assembly and association tests identify interacting loci associated with vigor, precocity, and sex in interspecific pistachio rootstocks.</title>
        <authorList>
            <person name="Palmer W."/>
            <person name="Jacygrad E."/>
            <person name="Sagayaradj S."/>
            <person name="Cavanaugh K."/>
            <person name="Han R."/>
            <person name="Bertier L."/>
            <person name="Beede B."/>
            <person name="Kafkas S."/>
            <person name="Golino D."/>
            <person name="Preece J."/>
            <person name="Michelmore R."/>
        </authorList>
    </citation>
    <scope>NUCLEOTIDE SEQUENCE [LARGE SCALE GENOMIC DNA]</scope>
</reference>
<accession>A0ACC0XZF9</accession>
<protein>
    <submittedName>
        <fullName evidence="1">Uncharacterized protein</fullName>
    </submittedName>
</protein>
<dbReference type="EMBL" id="CM047744">
    <property type="protein sequence ID" value="KAJ0027240.1"/>
    <property type="molecule type" value="Genomic_DNA"/>
</dbReference>
<name>A0ACC0XZF9_9ROSI</name>
<comment type="caution">
    <text evidence="1">The sequence shown here is derived from an EMBL/GenBank/DDBJ whole genome shotgun (WGS) entry which is preliminary data.</text>
</comment>
<evidence type="ECO:0000313" key="2">
    <source>
        <dbReference type="Proteomes" id="UP001163603"/>
    </source>
</evidence>
<gene>
    <name evidence="1" type="ORF">Pint_36509</name>
</gene>
<proteinExistence type="predicted"/>
<sequence length="74" mass="8469">MQECDIEPDAITFVAVLSACSYAGLDDEGLQIFELMESKYKIQPSTEHYCCVADMLDFMENPNWEKLLPRTCLN</sequence>
<evidence type="ECO:0000313" key="1">
    <source>
        <dbReference type="EMBL" id="KAJ0027240.1"/>
    </source>
</evidence>